<dbReference type="Gene3D" id="3.30.200.20">
    <property type="entry name" value="Phosphorylase Kinase, domain 1"/>
    <property type="match status" value="1"/>
</dbReference>
<evidence type="ECO:0000256" key="6">
    <source>
        <dbReference type="ARBA" id="ARBA00022840"/>
    </source>
</evidence>
<dbReference type="GO" id="GO:0004674">
    <property type="term" value="F:protein serine/threonine kinase activity"/>
    <property type="evidence" value="ECO:0007669"/>
    <property type="project" value="UniProtKB-KW"/>
</dbReference>
<dbReference type="PANTHER" id="PTHR43289:SF6">
    <property type="entry name" value="SERINE_THREONINE-PROTEIN KINASE NEKL-3"/>
    <property type="match status" value="1"/>
</dbReference>
<feature type="region of interest" description="Disordered" evidence="8">
    <location>
        <begin position="276"/>
        <end position="309"/>
    </location>
</feature>
<dbReference type="OrthoDB" id="3679634at2"/>
<keyword evidence="9" id="KW-0812">Transmembrane</keyword>
<keyword evidence="5 11" id="KW-0418">Kinase</keyword>
<dbReference type="PANTHER" id="PTHR43289">
    <property type="entry name" value="MITOGEN-ACTIVATED PROTEIN KINASE KINASE KINASE 20-RELATED"/>
    <property type="match status" value="1"/>
</dbReference>
<dbReference type="CDD" id="cd14014">
    <property type="entry name" value="STKc_PknB_like"/>
    <property type="match status" value="1"/>
</dbReference>
<gene>
    <name evidence="11" type="ordered locus">Tcur_3968</name>
</gene>
<reference evidence="11 12" key="1">
    <citation type="journal article" date="2011" name="Stand. Genomic Sci.">
        <title>Complete genome sequence of Thermomonospora curvata type strain (B9).</title>
        <authorList>
            <person name="Chertkov O."/>
            <person name="Sikorski J."/>
            <person name="Nolan M."/>
            <person name="Lapidus A."/>
            <person name="Lucas S."/>
            <person name="Del Rio T.G."/>
            <person name="Tice H."/>
            <person name="Cheng J.F."/>
            <person name="Goodwin L."/>
            <person name="Pitluck S."/>
            <person name="Liolios K."/>
            <person name="Ivanova N."/>
            <person name="Mavromatis K."/>
            <person name="Mikhailova N."/>
            <person name="Ovchinnikova G."/>
            <person name="Pati A."/>
            <person name="Chen A."/>
            <person name="Palaniappan K."/>
            <person name="Djao O.D."/>
            <person name="Land M."/>
            <person name="Hauser L."/>
            <person name="Chang Y.J."/>
            <person name="Jeffries C.D."/>
            <person name="Brettin T."/>
            <person name="Han C."/>
            <person name="Detter J.C."/>
            <person name="Rohde M."/>
            <person name="Goker M."/>
            <person name="Woyke T."/>
            <person name="Bristow J."/>
            <person name="Eisen J.A."/>
            <person name="Markowitz V."/>
            <person name="Hugenholtz P."/>
            <person name="Klenk H.P."/>
            <person name="Kyrpides N.C."/>
        </authorList>
    </citation>
    <scope>NUCLEOTIDE SEQUENCE [LARGE SCALE GENOMIC DNA]</scope>
    <source>
        <strain evidence="12">ATCC 19995 / DSM 43183 / JCM 3096 / KCTC 9072 / NBRC 15933 / NCIMB 10081 / Henssen B9</strain>
    </source>
</reference>
<evidence type="ECO:0000256" key="2">
    <source>
        <dbReference type="ARBA" id="ARBA00022527"/>
    </source>
</evidence>
<evidence type="ECO:0000256" key="5">
    <source>
        <dbReference type="ARBA" id="ARBA00022777"/>
    </source>
</evidence>
<dbReference type="AlphaFoldDB" id="D1AE71"/>
<feature type="compositionally biased region" description="Pro residues" evidence="8">
    <location>
        <begin position="364"/>
        <end position="382"/>
    </location>
</feature>
<dbReference type="GO" id="GO:0005524">
    <property type="term" value="F:ATP binding"/>
    <property type="evidence" value="ECO:0007669"/>
    <property type="project" value="UniProtKB-UniRule"/>
</dbReference>
<keyword evidence="2 11" id="KW-0723">Serine/threonine-protein kinase</keyword>
<dbReference type="PROSITE" id="PS50011">
    <property type="entry name" value="PROTEIN_KINASE_DOM"/>
    <property type="match status" value="1"/>
</dbReference>
<dbReference type="SMART" id="SM00220">
    <property type="entry name" value="S_TKc"/>
    <property type="match status" value="1"/>
</dbReference>
<accession>D1AE71</accession>
<evidence type="ECO:0000256" key="1">
    <source>
        <dbReference type="ARBA" id="ARBA00012513"/>
    </source>
</evidence>
<feature type="domain" description="Protein kinase" evidence="10">
    <location>
        <begin position="19"/>
        <end position="273"/>
    </location>
</feature>
<dbReference type="InterPro" id="IPR011009">
    <property type="entry name" value="Kinase-like_dom_sf"/>
</dbReference>
<dbReference type="eggNOG" id="COG0515">
    <property type="taxonomic scope" value="Bacteria"/>
</dbReference>
<dbReference type="PROSITE" id="PS00108">
    <property type="entry name" value="PROTEIN_KINASE_ST"/>
    <property type="match status" value="1"/>
</dbReference>
<evidence type="ECO:0000256" key="3">
    <source>
        <dbReference type="ARBA" id="ARBA00022679"/>
    </source>
</evidence>
<organism evidence="11 12">
    <name type="scientific">Thermomonospora curvata (strain ATCC 19995 / DSM 43183 / JCM 3096 / KCTC 9072 / NBRC 15933 / NCIMB 10081 / Henssen B9)</name>
    <dbReference type="NCBI Taxonomy" id="471852"/>
    <lineage>
        <taxon>Bacteria</taxon>
        <taxon>Bacillati</taxon>
        <taxon>Actinomycetota</taxon>
        <taxon>Actinomycetes</taxon>
        <taxon>Streptosporangiales</taxon>
        <taxon>Thermomonosporaceae</taxon>
        <taxon>Thermomonospora</taxon>
    </lineage>
</organism>
<evidence type="ECO:0000259" key="10">
    <source>
        <dbReference type="PROSITE" id="PS50011"/>
    </source>
</evidence>
<keyword evidence="4 7" id="KW-0547">Nucleotide-binding</keyword>
<evidence type="ECO:0000256" key="4">
    <source>
        <dbReference type="ARBA" id="ARBA00022741"/>
    </source>
</evidence>
<keyword evidence="6 7" id="KW-0067">ATP-binding</keyword>
<feature type="transmembrane region" description="Helical" evidence="9">
    <location>
        <begin position="317"/>
        <end position="339"/>
    </location>
</feature>
<dbReference type="PROSITE" id="PS00107">
    <property type="entry name" value="PROTEIN_KINASE_ATP"/>
    <property type="match status" value="1"/>
</dbReference>
<keyword evidence="9" id="KW-0472">Membrane</keyword>
<sequence>MTSAQPGEAEAGRRIAGRYRLVEMLGRGGMGTVWRARDEMLDREVAVKEVLVQAGLSEEERRGVRERTLREARAAARLSHPGIVTVHDVVDEDGRPWIVMELVRARSLAEILAAEGPLPPERVAGIGRQLVAALRAAHAVGILHRDIKPANVLVTDEGRAVLTDFGIARVEGDTALTRTGSLVGSPAYMPPERARGEPAIPASDLWSLGATLYAACEGRPPHDRPDVMAVLAAVMNEDPPPPRRAGPLTPVLSGLLVRDPVRRLTAAQAEEMLARVESGARPVPPPPPQAPPATVPAPQPFPQTVQTVPAGGSSTNLGMLILVGVLTTLVTVLAGILIVQMNSGGGQGGGAVRQQSGQVSGPEQPQPPATGVPAERPSPFPTPTASLLPELQPVSGPGGYRISVPAGWVRSEEGNSVFWRSSWGAYVQVDRTEWSGDPADHWERWERAVIRGNILPGYRRVDLRRPTGLGYDAADLEFTWTRDGIPMRGIDRGTIVNGQPYAVFVAIPQQHWEVNRERVNNILDTFRP</sequence>
<dbReference type="EMBL" id="CP001738">
    <property type="protein sequence ID" value="ACY99497.1"/>
    <property type="molecule type" value="Genomic_DNA"/>
</dbReference>
<evidence type="ECO:0000256" key="7">
    <source>
        <dbReference type="PROSITE-ProRule" id="PRU10141"/>
    </source>
</evidence>
<dbReference type="Gene3D" id="1.10.510.10">
    <property type="entry name" value="Transferase(Phosphotransferase) domain 1"/>
    <property type="match status" value="1"/>
</dbReference>
<dbReference type="InterPro" id="IPR000719">
    <property type="entry name" value="Prot_kinase_dom"/>
</dbReference>
<feature type="compositionally biased region" description="Pro residues" evidence="8">
    <location>
        <begin position="282"/>
        <end position="301"/>
    </location>
</feature>
<dbReference type="STRING" id="471852.Tcur_3968"/>
<name>D1AE71_THECD</name>
<dbReference type="RefSeq" id="WP_012854281.1">
    <property type="nucleotide sequence ID" value="NC_013510.1"/>
</dbReference>
<keyword evidence="3" id="KW-0808">Transferase</keyword>
<feature type="binding site" evidence="7">
    <location>
        <position position="48"/>
    </location>
    <ligand>
        <name>ATP</name>
        <dbReference type="ChEBI" id="CHEBI:30616"/>
    </ligand>
</feature>
<feature type="region of interest" description="Disordered" evidence="8">
    <location>
        <begin position="345"/>
        <end position="393"/>
    </location>
</feature>
<keyword evidence="9" id="KW-1133">Transmembrane helix</keyword>
<dbReference type="InterPro" id="IPR017441">
    <property type="entry name" value="Protein_kinase_ATP_BS"/>
</dbReference>
<protein>
    <recommendedName>
        <fullName evidence="1">non-specific serine/threonine protein kinase</fullName>
        <ecNumber evidence="1">2.7.11.1</ecNumber>
    </recommendedName>
</protein>
<evidence type="ECO:0000313" key="12">
    <source>
        <dbReference type="Proteomes" id="UP000001918"/>
    </source>
</evidence>
<evidence type="ECO:0000313" key="11">
    <source>
        <dbReference type="EMBL" id="ACY99497.1"/>
    </source>
</evidence>
<evidence type="ECO:0000256" key="8">
    <source>
        <dbReference type="SAM" id="MobiDB-lite"/>
    </source>
</evidence>
<dbReference type="Pfam" id="PF00069">
    <property type="entry name" value="Pkinase"/>
    <property type="match status" value="1"/>
</dbReference>
<keyword evidence="12" id="KW-1185">Reference proteome</keyword>
<feature type="compositionally biased region" description="Low complexity" evidence="8">
    <location>
        <begin position="352"/>
        <end position="361"/>
    </location>
</feature>
<proteinExistence type="predicted"/>
<dbReference type="EC" id="2.7.11.1" evidence="1"/>
<evidence type="ECO:0000256" key="9">
    <source>
        <dbReference type="SAM" id="Phobius"/>
    </source>
</evidence>
<dbReference type="HOGENOM" id="CLU_000288_63_44_11"/>
<dbReference type="KEGG" id="tcu:Tcur_3968"/>
<dbReference type="Proteomes" id="UP000001918">
    <property type="component" value="Chromosome"/>
</dbReference>
<dbReference type="SUPFAM" id="SSF56112">
    <property type="entry name" value="Protein kinase-like (PK-like)"/>
    <property type="match status" value="1"/>
</dbReference>
<dbReference type="InterPro" id="IPR008271">
    <property type="entry name" value="Ser/Thr_kinase_AS"/>
</dbReference>